<sequence>MESLSCQLPFTACTWMPFSMEIDNTCMISSILRPILDSSLTIKLSPSLSSSRILAIFLFFQETVPDAKNGQSEPLKTEFFEPLKKSFQTMLCYKRVYNNYCYAHFNPAHLVYFDRLIQKTIRLIHASFIYSE</sequence>
<name>A0A1T5CJR2_9FLAO</name>
<dbReference type="AlphaFoldDB" id="A0A1T5CJR2"/>
<keyword evidence="2" id="KW-1185">Reference proteome</keyword>
<dbReference type="STRING" id="561365.SAMN05660866_02329"/>
<dbReference type="EMBL" id="FUYL01000006">
    <property type="protein sequence ID" value="SKB59400.1"/>
    <property type="molecule type" value="Genomic_DNA"/>
</dbReference>
<dbReference type="Proteomes" id="UP000190339">
    <property type="component" value="Unassembled WGS sequence"/>
</dbReference>
<reference evidence="2" key="1">
    <citation type="submission" date="2017-02" db="EMBL/GenBank/DDBJ databases">
        <authorList>
            <person name="Varghese N."/>
            <person name="Submissions S."/>
        </authorList>
    </citation>
    <scope>NUCLEOTIDE SEQUENCE [LARGE SCALE GENOMIC DNA]</scope>
    <source>
        <strain evidence="2">DSM 23546</strain>
    </source>
</reference>
<protein>
    <submittedName>
        <fullName evidence="1">Uncharacterized protein</fullName>
    </submittedName>
</protein>
<evidence type="ECO:0000313" key="2">
    <source>
        <dbReference type="Proteomes" id="UP000190339"/>
    </source>
</evidence>
<accession>A0A1T5CJR2</accession>
<organism evidence="1 2">
    <name type="scientific">Maribacter arcticus</name>
    <dbReference type="NCBI Taxonomy" id="561365"/>
    <lineage>
        <taxon>Bacteria</taxon>
        <taxon>Pseudomonadati</taxon>
        <taxon>Bacteroidota</taxon>
        <taxon>Flavobacteriia</taxon>
        <taxon>Flavobacteriales</taxon>
        <taxon>Flavobacteriaceae</taxon>
        <taxon>Maribacter</taxon>
    </lineage>
</organism>
<gene>
    <name evidence="1" type="ORF">SAMN05660866_02329</name>
</gene>
<proteinExistence type="predicted"/>
<evidence type="ECO:0000313" key="1">
    <source>
        <dbReference type="EMBL" id="SKB59400.1"/>
    </source>
</evidence>